<comment type="caution">
    <text evidence="2">The sequence shown here is derived from an EMBL/GenBank/DDBJ whole genome shotgun (WGS) entry which is preliminary data.</text>
</comment>
<dbReference type="Proteomes" id="UP000004578">
    <property type="component" value="Unassembled WGS sequence"/>
</dbReference>
<feature type="region of interest" description="Disordered" evidence="1">
    <location>
        <begin position="1"/>
        <end position="45"/>
    </location>
</feature>
<proteinExistence type="predicted"/>
<accession>J0XH22</accession>
<reference evidence="2 3" key="1">
    <citation type="submission" date="2012-05" db="EMBL/GenBank/DDBJ databases">
        <authorList>
            <person name="Harkins D.M."/>
            <person name="Madupu R."/>
            <person name="Durkin A.S."/>
            <person name="Torralba M."/>
            <person name="Methe B."/>
            <person name="Sutton G.G."/>
            <person name="Nelson K.E."/>
        </authorList>
    </citation>
    <scope>NUCLEOTIDE SEQUENCE [LARGE SCALE GENOMIC DNA]</scope>
    <source>
        <strain evidence="2 3">F0490</strain>
    </source>
</reference>
<dbReference type="RefSeq" id="WP_005868100.1">
    <property type="nucleotide sequence ID" value="NZ_AKFS01000055.1"/>
</dbReference>
<evidence type="ECO:0000313" key="2">
    <source>
        <dbReference type="EMBL" id="EJF47991.1"/>
    </source>
</evidence>
<evidence type="ECO:0000313" key="3">
    <source>
        <dbReference type="Proteomes" id="UP000004578"/>
    </source>
</evidence>
<dbReference type="EMBL" id="AKFS01000055">
    <property type="protein sequence ID" value="EJF47991.1"/>
    <property type="molecule type" value="Genomic_DNA"/>
</dbReference>
<gene>
    <name evidence="2" type="ORF">HMPREF1317_1019</name>
</gene>
<name>J0XH22_9ACTO</name>
<organism evidence="2 3">
    <name type="scientific">Schaalia georgiae F0490</name>
    <dbReference type="NCBI Taxonomy" id="1125717"/>
    <lineage>
        <taxon>Bacteria</taxon>
        <taxon>Bacillati</taxon>
        <taxon>Actinomycetota</taxon>
        <taxon>Actinomycetes</taxon>
        <taxon>Actinomycetales</taxon>
        <taxon>Actinomycetaceae</taxon>
        <taxon>Schaalia</taxon>
    </lineage>
</organism>
<dbReference type="AlphaFoldDB" id="J0XH22"/>
<evidence type="ECO:0000256" key="1">
    <source>
        <dbReference type="SAM" id="MobiDB-lite"/>
    </source>
</evidence>
<keyword evidence="3" id="KW-1185">Reference proteome</keyword>
<dbReference type="PATRIC" id="fig|1125717.3.peg.347"/>
<sequence length="45" mass="4734">MRTTARRTVLTFEDAEAGASGHGPGSAVEDLEPASAACCPDNRWE</sequence>
<protein>
    <submittedName>
        <fullName evidence="2">Uncharacterized protein</fullName>
    </submittedName>
</protein>